<feature type="region of interest" description="Disordered" evidence="1">
    <location>
        <begin position="64"/>
        <end position="88"/>
    </location>
</feature>
<proteinExistence type="predicted"/>
<comment type="caution">
    <text evidence="2">The sequence shown here is derived from an EMBL/GenBank/DDBJ whole genome shotgun (WGS) entry which is preliminary data.</text>
</comment>
<reference evidence="2" key="2">
    <citation type="submission" date="2020-11" db="EMBL/GenBank/DDBJ databases">
        <authorList>
            <person name="McCartney M.A."/>
            <person name="Auch B."/>
            <person name="Kono T."/>
            <person name="Mallez S."/>
            <person name="Becker A."/>
            <person name="Gohl D.M."/>
            <person name="Silverstein K.A.T."/>
            <person name="Koren S."/>
            <person name="Bechman K.B."/>
            <person name="Herman A."/>
            <person name="Abrahante J.E."/>
            <person name="Garbe J."/>
        </authorList>
    </citation>
    <scope>NUCLEOTIDE SEQUENCE</scope>
    <source>
        <strain evidence="2">Duluth1</strain>
        <tissue evidence="2">Whole animal</tissue>
    </source>
</reference>
<organism evidence="2 3">
    <name type="scientific">Dreissena polymorpha</name>
    <name type="common">Zebra mussel</name>
    <name type="synonym">Mytilus polymorpha</name>
    <dbReference type="NCBI Taxonomy" id="45954"/>
    <lineage>
        <taxon>Eukaryota</taxon>
        <taxon>Metazoa</taxon>
        <taxon>Spiralia</taxon>
        <taxon>Lophotrochozoa</taxon>
        <taxon>Mollusca</taxon>
        <taxon>Bivalvia</taxon>
        <taxon>Autobranchia</taxon>
        <taxon>Heteroconchia</taxon>
        <taxon>Euheterodonta</taxon>
        <taxon>Imparidentia</taxon>
        <taxon>Neoheterodontei</taxon>
        <taxon>Myida</taxon>
        <taxon>Dreissenoidea</taxon>
        <taxon>Dreissenidae</taxon>
        <taxon>Dreissena</taxon>
    </lineage>
</organism>
<gene>
    <name evidence="2" type="ORF">DPMN_081208</name>
</gene>
<keyword evidence="3" id="KW-1185">Reference proteome</keyword>
<evidence type="ECO:0000313" key="2">
    <source>
        <dbReference type="EMBL" id="KAH3693768.1"/>
    </source>
</evidence>
<sequence length="114" mass="12686">MFHEKKTATSNCGRFHEDWAINAINVASRVVIRKEKLRPKTSLQTENNPPCWGEDIARQAAEGGHMTSVRGNPQSQVHRTEHTAPGDLLPVHLNEIEVKSKQSDRAAIAKLLSP</sequence>
<dbReference type="Proteomes" id="UP000828390">
    <property type="component" value="Unassembled WGS sequence"/>
</dbReference>
<accession>A0A9D3Y4I6</accession>
<dbReference type="AlphaFoldDB" id="A0A9D3Y4I6"/>
<evidence type="ECO:0000256" key="1">
    <source>
        <dbReference type="SAM" id="MobiDB-lite"/>
    </source>
</evidence>
<protein>
    <submittedName>
        <fullName evidence="2">Uncharacterized protein</fullName>
    </submittedName>
</protein>
<reference evidence="2" key="1">
    <citation type="journal article" date="2019" name="bioRxiv">
        <title>The Genome of the Zebra Mussel, Dreissena polymorpha: A Resource for Invasive Species Research.</title>
        <authorList>
            <person name="McCartney M.A."/>
            <person name="Auch B."/>
            <person name="Kono T."/>
            <person name="Mallez S."/>
            <person name="Zhang Y."/>
            <person name="Obille A."/>
            <person name="Becker A."/>
            <person name="Abrahante J.E."/>
            <person name="Garbe J."/>
            <person name="Badalamenti J.P."/>
            <person name="Herman A."/>
            <person name="Mangelson H."/>
            <person name="Liachko I."/>
            <person name="Sullivan S."/>
            <person name="Sone E.D."/>
            <person name="Koren S."/>
            <person name="Silverstein K.A.T."/>
            <person name="Beckman K.B."/>
            <person name="Gohl D.M."/>
        </authorList>
    </citation>
    <scope>NUCLEOTIDE SEQUENCE</scope>
    <source>
        <strain evidence="2">Duluth1</strain>
        <tissue evidence="2">Whole animal</tissue>
    </source>
</reference>
<name>A0A9D3Y4I6_DREPO</name>
<evidence type="ECO:0000313" key="3">
    <source>
        <dbReference type="Proteomes" id="UP000828390"/>
    </source>
</evidence>
<dbReference type="EMBL" id="JAIWYP010000016">
    <property type="protein sequence ID" value="KAH3693768.1"/>
    <property type="molecule type" value="Genomic_DNA"/>
</dbReference>